<feature type="compositionally biased region" description="Basic and acidic residues" evidence="1">
    <location>
        <begin position="240"/>
        <end position="271"/>
    </location>
</feature>
<gene>
    <name evidence="2" type="ORF">PSALAMII_LOCUS9551</name>
</gene>
<feature type="compositionally biased region" description="Basic and acidic residues" evidence="1">
    <location>
        <begin position="200"/>
        <end position="209"/>
    </location>
</feature>
<protein>
    <submittedName>
        <fullName evidence="2">Uncharacterized protein</fullName>
    </submittedName>
</protein>
<feature type="compositionally biased region" description="Low complexity" evidence="1">
    <location>
        <begin position="129"/>
        <end position="148"/>
    </location>
</feature>
<evidence type="ECO:0000313" key="2">
    <source>
        <dbReference type="EMBL" id="CAG8419172.1"/>
    </source>
</evidence>
<feature type="compositionally biased region" description="Basic and acidic residues" evidence="1">
    <location>
        <begin position="154"/>
        <end position="166"/>
    </location>
</feature>
<dbReference type="AlphaFoldDB" id="A0A9W4NWM9"/>
<dbReference type="Proteomes" id="UP001152592">
    <property type="component" value="Unassembled WGS sequence"/>
</dbReference>
<dbReference type="Pfam" id="PF13917">
    <property type="entry name" value="zf-CCHC_3"/>
    <property type="match status" value="2"/>
</dbReference>
<evidence type="ECO:0000256" key="1">
    <source>
        <dbReference type="SAM" id="MobiDB-lite"/>
    </source>
</evidence>
<proteinExistence type="predicted"/>
<comment type="caution">
    <text evidence="2">The sequence shown here is derived from an EMBL/GenBank/DDBJ whole genome shotgun (WGS) entry which is preliminary data.</text>
</comment>
<feature type="compositionally biased region" description="Basic and acidic residues" evidence="1">
    <location>
        <begin position="283"/>
        <end position="299"/>
    </location>
</feature>
<accession>A0A9W4NWM9</accession>
<feature type="region of interest" description="Disordered" evidence="1">
    <location>
        <begin position="60"/>
        <end position="317"/>
    </location>
</feature>
<organism evidence="2 3">
    <name type="scientific">Penicillium salamii</name>
    <dbReference type="NCBI Taxonomy" id="1612424"/>
    <lineage>
        <taxon>Eukaryota</taxon>
        <taxon>Fungi</taxon>
        <taxon>Dikarya</taxon>
        <taxon>Ascomycota</taxon>
        <taxon>Pezizomycotina</taxon>
        <taxon>Eurotiomycetes</taxon>
        <taxon>Eurotiomycetidae</taxon>
        <taxon>Eurotiales</taxon>
        <taxon>Aspergillaceae</taxon>
        <taxon>Penicillium</taxon>
    </lineage>
</organism>
<sequence length="317" mass="36011">MNRYRNAPTLRGPSKASATTLCQKCLKRDMYSPVIDAKTPGANFCARHYSYECKAPAQERPYIPRPSRTQQLLNPKLVPKLSTENPNELLRTEGVADELLASREEERGRKRDLEDAADRRGTSPKRARSISSHSMSSISTISTNRSYSASPRRGGNDTHGSRRRDVSASPDPTKSRKRRYSDSSEGRSGSVHSGPTHRSPSRERNSDRNTRRRRRESSPEQRGRHRGEGRHSERRHRRSRSADRDRLPKERRSMTPDAAGDRDRPYRDRASPSRQVPPPPGRPGHDSKPRANQPPRERSLSPFSKRLALTQAMNIGR</sequence>
<dbReference type="OrthoDB" id="4264889at2759"/>
<feature type="compositionally biased region" description="Polar residues" evidence="1">
    <location>
        <begin position="186"/>
        <end position="198"/>
    </location>
</feature>
<name>A0A9W4NWM9_9EURO</name>
<feature type="compositionally biased region" description="Basic residues" evidence="1">
    <location>
        <begin position="223"/>
        <end position="239"/>
    </location>
</feature>
<dbReference type="EMBL" id="CAJVPD010000280">
    <property type="protein sequence ID" value="CAG8419172.1"/>
    <property type="molecule type" value="Genomic_DNA"/>
</dbReference>
<reference evidence="2" key="1">
    <citation type="submission" date="2021-07" db="EMBL/GenBank/DDBJ databases">
        <authorList>
            <person name="Branca A.L. A."/>
        </authorList>
    </citation>
    <scope>NUCLEOTIDE SEQUENCE</scope>
</reference>
<evidence type="ECO:0000313" key="3">
    <source>
        <dbReference type="Proteomes" id="UP001152592"/>
    </source>
</evidence>
<feature type="compositionally biased region" description="Basic and acidic residues" evidence="1">
    <location>
        <begin position="100"/>
        <end position="121"/>
    </location>
</feature>